<gene>
    <name evidence="2" type="ORF">A7E75_04750</name>
</gene>
<reference evidence="2 3" key="1">
    <citation type="journal article" date="2017" name="Genome Announc.">
        <title>Complete Genome Sequences of Two Acetylene-Fermenting Pelobacter acetylenicus Strains.</title>
        <authorList>
            <person name="Sutton J.M."/>
            <person name="Baesman S.M."/>
            <person name="Fierst J.L."/>
            <person name="Poret-Peterson A.T."/>
            <person name="Oremland R.S."/>
            <person name="Dunlap D.S."/>
            <person name="Akob D.M."/>
        </authorList>
    </citation>
    <scope>NUCLEOTIDE SEQUENCE [LARGE SCALE GENOMIC DNA]</scope>
    <source>
        <strain evidence="2 3">DSM 3247</strain>
    </source>
</reference>
<dbReference type="KEGG" id="pace:A6070_13395"/>
<proteinExistence type="predicted"/>
<dbReference type="AlphaFoldDB" id="A0A1L3GFF6"/>
<dbReference type="Proteomes" id="UP000182264">
    <property type="component" value="Chromosome"/>
</dbReference>
<dbReference type="RefSeq" id="WP_072286258.1">
    <property type="nucleotide sequence ID" value="NZ_CP015455.1"/>
</dbReference>
<evidence type="ECO:0000256" key="1">
    <source>
        <dbReference type="SAM" id="Phobius"/>
    </source>
</evidence>
<feature type="transmembrane region" description="Helical" evidence="1">
    <location>
        <begin position="55"/>
        <end position="73"/>
    </location>
</feature>
<dbReference type="STRING" id="29542.A6070_13395"/>
<evidence type="ECO:0000313" key="3">
    <source>
        <dbReference type="Proteomes" id="UP000182264"/>
    </source>
</evidence>
<protein>
    <submittedName>
        <fullName evidence="2">Uncharacterized protein</fullName>
    </submittedName>
</protein>
<dbReference type="OrthoDB" id="5405865at2"/>
<sequence>MDLSTARDFLEKLRTEHVMTMLREANLGDLIYNPWFLTIVGAICLIAIILKRQALLFIMLTTVGYACVVDYTLQQKPAIDSAGSSPVLVFAGGGAILVFVFIYYLFIRQD</sequence>
<feature type="transmembrane region" description="Helical" evidence="1">
    <location>
        <begin position="30"/>
        <end position="50"/>
    </location>
</feature>
<organism evidence="2 3">
    <name type="scientific">Syntrophotalea acetylenica</name>
    <name type="common">Pelobacter acetylenicus</name>
    <dbReference type="NCBI Taxonomy" id="29542"/>
    <lineage>
        <taxon>Bacteria</taxon>
        <taxon>Pseudomonadati</taxon>
        <taxon>Thermodesulfobacteriota</taxon>
        <taxon>Desulfuromonadia</taxon>
        <taxon>Desulfuromonadales</taxon>
        <taxon>Syntrophotaleaceae</taxon>
        <taxon>Syntrophotalea</taxon>
    </lineage>
</organism>
<feature type="transmembrane region" description="Helical" evidence="1">
    <location>
        <begin position="85"/>
        <end position="106"/>
    </location>
</feature>
<dbReference type="EMBL" id="CP015518">
    <property type="protein sequence ID" value="APG24418.1"/>
    <property type="molecule type" value="Genomic_DNA"/>
</dbReference>
<keyword evidence="3" id="KW-1185">Reference proteome</keyword>
<evidence type="ECO:0000313" key="2">
    <source>
        <dbReference type="EMBL" id="APG24418.1"/>
    </source>
</evidence>
<accession>A0A1L3GFF6</accession>
<name>A0A1L3GFF6_SYNAC</name>
<keyword evidence="1" id="KW-0812">Transmembrane</keyword>
<keyword evidence="1" id="KW-1133">Transmembrane helix</keyword>
<keyword evidence="1" id="KW-0472">Membrane</keyword>